<dbReference type="PANTHER" id="PTHR11956:SF5">
    <property type="entry name" value="ARGININE--TRNA LIGASE, CYTOPLASMIC"/>
    <property type="match status" value="1"/>
</dbReference>
<dbReference type="Pfam" id="PF03485">
    <property type="entry name" value="Arg_tRNA_synt_N"/>
    <property type="match status" value="1"/>
</dbReference>
<evidence type="ECO:0000256" key="4">
    <source>
        <dbReference type="ARBA" id="ARBA00022741"/>
    </source>
</evidence>
<dbReference type="NCBIfam" id="TIGR00456">
    <property type="entry name" value="argS"/>
    <property type="match status" value="1"/>
</dbReference>
<dbReference type="EC" id="6.1.1.19" evidence="2 9"/>
<sequence>MENKISEEIKALFDVVISVQLTRPEPEFGDYAINSALQLAGRIGKDPREVANMIAARLRISGDFREVTVAGPGFINIRLSDSALQSELVKMEAADYGRSHAFDGKVVITEYSDPNPFKVLHAGHFYTSVIGDAISNLIEQAGGKVHRVNFGGDVGLHVAKTLWAIVQKLDGEHPEKLRDIPENQRSEWMAACYVEGTNAYEEDEQAQADIIALNKKVYQFHADNDHESALARIYWTCRDWSYDYFNAFYERIGTSFEKYYPESQTAPIGLKTVLEQKQNGVYEDSDGAIIFKGEPYGLHTRVFVNKEGLPTYEAKDVGLSIKKWEEYHFDTSIIITGNDITEYMKVVLKSIEQFEPELAKRTLHLTHGNVKLAGGLKMSSRKGNFLRAVDVLKAAADENEKTQGNRDDVPVLGAIKYSFLKNRIGPDVIFDPHESVGLHGNSGPYVQYAHARAVSIISKLSNDEENVARNHFDAGERSLVVKMSEFGEVIQTATEQFSPHLVCTYLYELAQIFNRFYEVSRIVDDPRQVLRGRLVRVYAGILKRGLGVLGIQAPDHM</sequence>
<evidence type="ECO:0000256" key="7">
    <source>
        <dbReference type="ARBA" id="ARBA00023146"/>
    </source>
</evidence>
<evidence type="ECO:0000256" key="3">
    <source>
        <dbReference type="ARBA" id="ARBA00022598"/>
    </source>
</evidence>
<dbReference type="Pfam" id="PF00750">
    <property type="entry name" value="tRNA-synt_1d"/>
    <property type="match status" value="1"/>
</dbReference>
<comment type="similarity">
    <text evidence="1 10">Belongs to the class-I aminoacyl-tRNA synthetase family.</text>
</comment>
<dbReference type="SUPFAM" id="SSF47323">
    <property type="entry name" value="Anticodon-binding domain of a subclass of class I aminoacyl-tRNA synthetases"/>
    <property type="match status" value="1"/>
</dbReference>
<dbReference type="SUPFAM" id="SSF52374">
    <property type="entry name" value="Nucleotidylyl transferase"/>
    <property type="match status" value="1"/>
</dbReference>
<keyword evidence="3 10" id="KW-0436">Ligase</keyword>
<dbReference type="Pfam" id="PF05746">
    <property type="entry name" value="DALR_1"/>
    <property type="match status" value="1"/>
</dbReference>
<dbReference type="SMART" id="SM01016">
    <property type="entry name" value="Arg_tRNA_synt_N"/>
    <property type="match status" value="1"/>
</dbReference>
<evidence type="ECO:0000256" key="1">
    <source>
        <dbReference type="ARBA" id="ARBA00005594"/>
    </source>
</evidence>
<dbReference type="GO" id="GO:0005524">
    <property type="term" value="F:ATP binding"/>
    <property type="evidence" value="ECO:0007669"/>
    <property type="project" value="UniProtKB-KW"/>
</dbReference>
<comment type="caution">
    <text evidence="13">The sequence shown here is derived from an EMBL/GenBank/DDBJ whole genome shotgun (WGS) entry which is preliminary data.</text>
</comment>
<dbReference type="InterPro" id="IPR036695">
    <property type="entry name" value="Arg-tRNA-synth_N_sf"/>
</dbReference>
<keyword evidence="6 10" id="KW-0648">Protein biosynthesis</keyword>
<protein>
    <recommendedName>
        <fullName evidence="2 9">Arginine--tRNA ligase</fullName>
        <ecNumber evidence="2 9">6.1.1.19</ecNumber>
    </recommendedName>
</protein>
<keyword evidence="5 10" id="KW-0067">ATP-binding</keyword>
<reference evidence="13" key="1">
    <citation type="submission" date="2019-01" db="EMBL/GenBank/DDBJ databases">
        <title>Genomic signatures and co-occurrence patterns of the ultra-small Saccharimodia (Patescibacteria phylum) suggest a symbiotic lifestyle.</title>
        <authorList>
            <person name="Lemos L."/>
            <person name="Medeiros J."/>
            <person name="Andreote F."/>
            <person name="Fernandes G."/>
            <person name="Varani A."/>
            <person name="Oliveira G."/>
            <person name="Pylro V."/>
        </authorList>
    </citation>
    <scope>NUCLEOTIDE SEQUENCE [LARGE SCALE GENOMIC DNA]</scope>
    <source>
        <strain evidence="13">AMD02</strain>
    </source>
</reference>
<evidence type="ECO:0000259" key="11">
    <source>
        <dbReference type="SMART" id="SM00836"/>
    </source>
</evidence>
<dbReference type="SUPFAM" id="SSF55190">
    <property type="entry name" value="Arginyl-tRNA synthetase (ArgRS), N-terminal 'additional' domain"/>
    <property type="match status" value="1"/>
</dbReference>
<evidence type="ECO:0000256" key="8">
    <source>
        <dbReference type="ARBA" id="ARBA00049339"/>
    </source>
</evidence>
<dbReference type="Gene3D" id="1.10.730.10">
    <property type="entry name" value="Isoleucyl-tRNA Synthetase, Domain 1"/>
    <property type="match status" value="1"/>
</dbReference>
<keyword evidence="7 10" id="KW-0030">Aminoacyl-tRNA synthetase</keyword>
<accession>A0A4Q0AHE1</accession>
<comment type="catalytic activity">
    <reaction evidence="8">
        <text>tRNA(Arg) + L-arginine + ATP = L-arginyl-tRNA(Arg) + AMP + diphosphate</text>
        <dbReference type="Rhea" id="RHEA:20301"/>
        <dbReference type="Rhea" id="RHEA-COMP:9658"/>
        <dbReference type="Rhea" id="RHEA-COMP:9673"/>
        <dbReference type="ChEBI" id="CHEBI:30616"/>
        <dbReference type="ChEBI" id="CHEBI:32682"/>
        <dbReference type="ChEBI" id="CHEBI:33019"/>
        <dbReference type="ChEBI" id="CHEBI:78442"/>
        <dbReference type="ChEBI" id="CHEBI:78513"/>
        <dbReference type="ChEBI" id="CHEBI:456215"/>
        <dbReference type="EC" id="6.1.1.19"/>
    </reaction>
</comment>
<evidence type="ECO:0000256" key="9">
    <source>
        <dbReference type="NCBIfam" id="TIGR00456"/>
    </source>
</evidence>
<evidence type="ECO:0000256" key="10">
    <source>
        <dbReference type="RuleBase" id="RU363038"/>
    </source>
</evidence>
<keyword evidence="14" id="KW-1185">Reference proteome</keyword>
<proteinExistence type="inferred from homology"/>
<evidence type="ECO:0000256" key="5">
    <source>
        <dbReference type="ARBA" id="ARBA00022840"/>
    </source>
</evidence>
<dbReference type="GO" id="GO:0006420">
    <property type="term" value="P:arginyl-tRNA aminoacylation"/>
    <property type="evidence" value="ECO:0007669"/>
    <property type="project" value="UniProtKB-UniRule"/>
</dbReference>
<feature type="domain" description="DALR anticodon binding" evidence="11">
    <location>
        <begin position="446"/>
        <end position="557"/>
    </location>
</feature>
<dbReference type="Proteomes" id="UP000289257">
    <property type="component" value="Unassembled WGS sequence"/>
</dbReference>
<evidence type="ECO:0000256" key="6">
    <source>
        <dbReference type="ARBA" id="ARBA00022917"/>
    </source>
</evidence>
<dbReference type="SMART" id="SM00836">
    <property type="entry name" value="DALR_1"/>
    <property type="match status" value="1"/>
</dbReference>
<dbReference type="Gene3D" id="3.30.1360.70">
    <property type="entry name" value="Arginyl tRNA synthetase N-terminal domain"/>
    <property type="match status" value="1"/>
</dbReference>
<gene>
    <name evidence="13" type="primary">argS</name>
    <name evidence="13" type="ORF">EOT05_01495</name>
</gene>
<dbReference type="InterPro" id="IPR014729">
    <property type="entry name" value="Rossmann-like_a/b/a_fold"/>
</dbReference>
<feature type="domain" description="Arginyl tRNA synthetase N-terminal" evidence="12">
    <location>
        <begin position="1"/>
        <end position="79"/>
    </location>
</feature>
<dbReference type="InterPro" id="IPR035684">
    <property type="entry name" value="ArgRS_core"/>
</dbReference>
<evidence type="ECO:0000313" key="13">
    <source>
        <dbReference type="EMBL" id="RWZ78416.1"/>
    </source>
</evidence>
<dbReference type="InterPro" id="IPR005148">
    <property type="entry name" value="Arg-tRNA-synth_N"/>
</dbReference>
<dbReference type="InterPro" id="IPR001278">
    <property type="entry name" value="Arg-tRNA-ligase"/>
</dbReference>
<dbReference type="Gene3D" id="3.40.50.620">
    <property type="entry name" value="HUPs"/>
    <property type="match status" value="1"/>
</dbReference>
<dbReference type="EMBL" id="SCKX01000001">
    <property type="protein sequence ID" value="RWZ78416.1"/>
    <property type="molecule type" value="Genomic_DNA"/>
</dbReference>
<dbReference type="PRINTS" id="PR01038">
    <property type="entry name" value="TRNASYNTHARG"/>
</dbReference>
<dbReference type="PANTHER" id="PTHR11956">
    <property type="entry name" value="ARGINYL-TRNA SYNTHETASE"/>
    <property type="match status" value="1"/>
</dbReference>
<name>A0A4Q0AHE1_9BACT</name>
<evidence type="ECO:0000256" key="2">
    <source>
        <dbReference type="ARBA" id="ARBA00012837"/>
    </source>
</evidence>
<evidence type="ECO:0000259" key="12">
    <source>
        <dbReference type="SMART" id="SM01016"/>
    </source>
</evidence>
<organism evidence="13 14">
    <name type="scientific">Candidatus Microsaccharimonas sossegonensis</name>
    <dbReference type="NCBI Taxonomy" id="2506948"/>
    <lineage>
        <taxon>Bacteria</taxon>
        <taxon>Candidatus Saccharimonadota</taxon>
        <taxon>Candidatus Saccharimonadia</taxon>
        <taxon>Candidatus Saccharimonadales</taxon>
        <taxon>Candidatus Saccharimonadaceae</taxon>
        <taxon>Candidatus Microsaccharimonas</taxon>
    </lineage>
</organism>
<dbReference type="InterPro" id="IPR008909">
    <property type="entry name" value="DALR_anticod-bd"/>
</dbReference>
<dbReference type="InterPro" id="IPR009080">
    <property type="entry name" value="tRNAsynth_Ia_anticodon-bd"/>
</dbReference>
<dbReference type="GO" id="GO:0005737">
    <property type="term" value="C:cytoplasm"/>
    <property type="evidence" value="ECO:0007669"/>
    <property type="project" value="UniProtKB-UniRule"/>
</dbReference>
<keyword evidence="4 10" id="KW-0547">Nucleotide-binding</keyword>
<dbReference type="GO" id="GO:0004814">
    <property type="term" value="F:arginine-tRNA ligase activity"/>
    <property type="evidence" value="ECO:0007669"/>
    <property type="project" value="UniProtKB-UniRule"/>
</dbReference>
<evidence type="ECO:0000313" key="14">
    <source>
        <dbReference type="Proteomes" id="UP000289257"/>
    </source>
</evidence>
<dbReference type="AlphaFoldDB" id="A0A4Q0AHE1"/>